<gene>
    <name evidence="1" type="ORF">C8P70_102111</name>
</gene>
<evidence type="ECO:0000313" key="2">
    <source>
        <dbReference type="Proteomes" id="UP000295215"/>
    </source>
</evidence>
<dbReference type="OrthoDB" id="1005072at2"/>
<comment type="caution">
    <text evidence="1">The sequence shown here is derived from an EMBL/GenBank/DDBJ whole genome shotgun (WGS) entry which is preliminary data.</text>
</comment>
<dbReference type="EMBL" id="SOAG01000002">
    <property type="protein sequence ID" value="TDS65327.1"/>
    <property type="molecule type" value="Genomic_DNA"/>
</dbReference>
<organism evidence="1 2">
    <name type="scientific">Myroides indicus</name>
    <dbReference type="NCBI Taxonomy" id="1323422"/>
    <lineage>
        <taxon>Bacteria</taxon>
        <taxon>Pseudomonadati</taxon>
        <taxon>Bacteroidota</taxon>
        <taxon>Flavobacteriia</taxon>
        <taxon>Flavobacteriales</taxon>
        <taxon>Flavobacteriaceae</taxon>
        <taxon>Myroides</taxon>
    </lineage>
</organism>
<accession>A0A4R7F8I6</accession>
<dbReference type="Proteomes" id="UP000295215">
    <property type="component" value="Unassembled WGS sequence"/>
</dbReference>
<keyword evidence="2" id="KW-1185">Reference proteome</keyword>
<dbReference type="RefSeq" id="WP_133711552.1">
    <property type="nucleotide sequence ID" value="NZ_SOAG01000002.1"/>
</dbReference>
<dbReference type="Pfam" id="PF11013">
    <property type="entry name" value="DUF2851"/>
    <property type="match status" value="1"/>
</dbReference>
<dbReference type="AlphaFoldDB" id="A0A4R7F8I6"/>
<reference evidence="1 2" key="1">
    <citation type="submission" date="2019-03" db="EMBL/GenBank/DDBJ databases">
        <title>Genomic Encyclopedia of Archaeal and Bacterial Type Strains, Phase II (KMG-II): from individual species to whole genera.</title>
        <authorList>
            <person name="Goeker M."/>
        </authorList>
    </citation>
    <scope>NUCLEOTIDE SEQUENCE [LARGE SCALE GENOMIC DNA]</scope>
    <source>
        <strain evidence="1 2">DSM 28213</strain>
    </source>
</reference>
<evidence type="ECO:0000313" key="1">
    <source>
        <dbReference type="EMBL" id="TDS65327.1"/>
    </source>
</evidence>
<protein>
    <submittedName>
        <fullName evidence="1">Uncharacterized protein DUF2851</fullName>
    </submittedName>
</protein>
<sequence length="431" mass="50451">MEIEMRESFVHYIWQKQVFTTHKLYTHHKESVEVISQGLFTGEDGPDFFNAKISIGGQVWVGNVEIHLKSSDWYLHGHEKDIRYDNVILHVVWENDVPVFRKDGSEIPALEVASYVSSDLVQKCHNLFLPKLWLNCERQIKDIPDIAWLQWKERLFFERLESKIKPVEKLLSETTNNWEQVFFCFLAKGFGLNTNGEAFFEMAKKVPVNLLFKQASSLLQIEAILFGTVGILDPINDRDDQYVKSLKKEWEFLKYKYNLTAQKAIPLKYFQLRPSNFPTVRLAQLAAWYYGNHHNILEFLQTKNAYRLYKSFEVTTSEYWDMHYVLNRESTRKSRKKISSEFVQLIAINTIIPLQFAYQRSKNAKSDAVDEIVELAMELNTEKNAIADLFKKLGLKVQSAFDSQAVIQLKKEYCDRNRCLKCTVGKTLLEK</sequence>
<proteinExistence type="predicted"/>
<name>A0A4R7F8I6_9FLAO</name>
<dbReference type="InterPro" id="IPR021272">
    <property type="entry name" value="DUF2851"/>
</dbReference>